<feature type="repeat" description="PPR" evidence="4">
    <location>
        <begin position="110"/>
        <end position="144"/>
    </location>
</feature>
<evidence type="ECO:0000313" key="5">
    <source>
        <dbReference type="EMBL" id="RCV38762.1"/>
    </source>
</evidence>
<accession>A0A368S8K2</accession>
<dbReference type="STRING" id="4555.A0A368S8K2"/>
<dbReference type="InterPro" id="IPR011990">
    <property type="entry name" value="TPR-like_helical_dom_sf"/>
</dbReference>
<organism evidence="5">
    <name type="scientific">Setaria italica</name>
    <name type="common">Foxtail millet</name>
    <name type="synonym">Panicum italicum</name>
    <dbReference type="NCBI Taxonomy" id="4555"/>
    <lineage>
        <taxon>Eukaryota</taxon>
        <taxon>Viridiplantae</taxon>
        <taxon>Streptophyta</taxon>
        <taxon>Embryophyta</taxon>
        <taxon>Tracheophyta</taxon>
        <taxon>Spermatophyta</taxon>
        <taxon>Magnoliopsida</taxon>
        <taxon>Liliopsida</taxon>
        <taxon>Poales</taxon>
        <taxon>Poaceae</taxon>
        <taxon>PACMAD clade</taxon>
        <taxon>Panicoideae</taxon>
        <taxon>Panicodae</taxon>
        <taxon>Paniceae</taxon>
        <taxon>Cenchrinae</taxon>
        <taxon>Setaria</taxon>
    </lineage>
</organism>
<gene>
    <name evidence="5" type="ORF">SETIT_8G167900v2</name>
</gene>
<sequence length="263" mass="29350">MSSRARLSAVVLIDCCTRARRPDLAPAFFGQLLRTGLGVSVITFNNLLKSLCLAKRTDDALDVLLHRMPEFGCVPDVVSYSILLKSFCDNRERVGGHLNCSGGWPRRDLSAHLPCTVIDGFFKEGEIDKGCDLLNEMMQQGISPILVTYSSSIDALCKASAMDTRQRRSSDKWFLKVFARITGVSGMRRMEKSRKLEIFFDSIAMKGQEPDIVSYQIMLDGYATEGCFVDMTDLFDLMLGDGIAPDDHIFNVLIKGYAKCRMC</sequence>
<dbReference type="PANTHER" id="PTHR47938:SF35">
    <property type="entry name" value="PENTATRICOPEPTIDE REPEAT-CONTAINING PROTEIN 4, MITOCHONDRIAL-RELATED"/>
    <property type="match status" value="1"/>
</dbReference>
<reference evidence="5" key="2">
    <citation type="submission" date="2015-07" db="EMBL/GenBank/DDBJ databases">
        <authorList>
            <person name="Noorani M."/>
        </authorList>
    </citation>
    <scope>NUCLEOTIDE SEQUENCE</scope>
    <source>
        <strain evidence="5">Yugu1</strain>
    </source>
</reference>
<dbReference type="Gene3D" id="1.25.40.10">
    <property type="entry name" value="Tetratricopeptide repeat domain"/>
    <property type="match status" value="3"/>
</dbReference>
<keyword evidence="3" id="KW-0809">Transit peptide</keyword>
<dbReference type="EMBL" id="CM003535">
    <property type="protein sequence ID" value="RCV38762.1"/>
    <property type="molecule type" value="Genomic_DNA"/>
</dbReference>
<proteinExistence type="inferred from homology"/>
<keyword evidence="2" id="KW-0677">Repeat</keyword>
<dbReference type="PROSITE" id="PS51375">
    <property type="entry name" value="PPR"/>
    <property type="match status" value="3"/>
</dbReference>
<evidence type="ECO:0008006" key="6">
    <source>
        <dbReference type="Google" id="ProtNLM"/>
    </source>
</evidence>
<evidence type="ECO:0000256" key="2">
    <source>
        <dbReference type="ARBA" id="ARBA00022737"/>
    </source>
</evidence>
<protein>
    <recommendedName>
        <fullName evidence="6">Pentacotripeptide-repeat region of PRORP domain-containing protein</fullName>
    </recommendedName>
</protein>
<comment type="similarity">
    <text evidence="1">Belongs to the PPR family. P subfamily.</text>
</comment>
<evidence type="ECO:0000256" key="1">
    <source>
        <dbReference type="ARBA" id="ARBA00007626"/>
    </source>
</evidence>
<dbReference type="AlphaFoldDB" id="A0A368S8K2"/>
<dbReference type="PANTHER" id="PTHR47938">
    <property type="entry name" value="RESPIRATORY COMPLEX I CHAPERONE (CIA84), PUTATIVE (AFU_ORTHOLOGUE AFUA_2G06020)-RELATED"/>
    <property type="match status" value="1"/>
</dbReference>
<feature type="repeat" description="PPR" evidence="4">
    <location>
        <begin position="211"/>
        <end position="245"/>
    </location>
</feature>
<dbReference type="NCBIfam" id="TIGR00756">
    <property type="entry name" value="PPR"/>
    <property type="match status" value="3"/>
</dbReference>
<feature type="repeat" description="PPR" evidence="4">
    <location>
        <begin position="40"/>
        <end position="75"/>
    </location>
</feature>
<dbReference type="InterPro" id="IPR002885">
    <property type="entry name" value="PPR_rpt"/>
</dbReference>
<dbReference type="OrthoDB" id="683669at2759"/>
<evidence type="ECO:0000256" key="4">
    <source>
        <dbReference type="PROSITE-ProRule" id="PRU00708"/>
    </source>
</evidence>
<reference evidence="5" key="1">
    <citation type="journal article" date="2012" name="Nat. Biotechnol.">
        <title>Reference genome sequence of the model plant Setaria.</title>
        <authorList>
            <person name="Bennetzen J.L."/>
            <person name="Schmutz J."/>
            <person name="Wang H."/>
            <person name="Percifield R."/>
            <person name="Hawkins J."/>
            <person name="Pontaroli A.C."/>
            <person name="Estep M."/>
            <person name="Feng L."/>
            <person name="Vaughn J.N."/>
            <person name="Grimwood J."/>
            <person name="Jenkins J."/>
            <person name="Barry K."/>
            <person name="Lindquist E."/>
            <person name="Hellsten U."/>
            <person name="Deshpande S."/>
            <person name="Wang X."/>
            <person name="Wu X."/>
            <person name="Mitros T."/>
            <person name="Triplett J."/>
            <person name="Yang X."/>
            <person name="Ye C.Y."/>
            <person name="Mauro-Herrera M."/>
            <person name="Wang L."/>
            <person name="Li P."/>
            <person name="Sharma M."/>
            <person name="Sharma R."/>
            <person name="Ronald P.C."/>
            <person name="Panaud O."/>
            <person name="Kellogg E.A."/>
            <person name="Brutnell T.P."/>
            <person name="Doust A.N."/>
            <person name="Tuskan G.A."/>
            <person name="Rokhsar D."/>
            <person name="Devos K.M."/>
        </authorList>
    </citation>
    <scope>NUCLEOTIDE SEQUENCE [LARGE SCALE GENOMIC DNA]</scope>
    <source>
        <strain evidence="5">Yugu1</strain>
    </source>
</reference>
<name>A0A368S8K2_SETIT</name>
<dbReference type="Pfam" id="PF13041">
    <property type="entry name" value="PPR_2"/>
    <property type="match status" value="3"/>
</dbReference>
<evidence type="ECO:0000256" key="3">
    <source>
        <dbReference type="ARBA" id="ARBA00022946"/>
    </source>
</evidence>